<gene>
    <name evidence="2" type="ORF">GCM10022423_23660</name>
</gene>
<feature type="domain" description="Mycothiol-dependent maleylpyruvate isomerase metal-binding" evidence="1">
    <location>
        <begin position="20"/>
        <end position="160"/>
    </location>
</feature>
<organism evidence="2 3">
    <name type="scientific">Flavobacterium ginsengiterrae</name>
    <dbReference type="NCBI Taxonomy" id="871695"/>
    <lineage>
        <taxon>Bacteria</taxon>
        <taxon>Pseudomonadati</taxon>
        <taxon>Bacteroidota</taxon>
        <taxon>Flavobacteriia</taxon>
        <taxon>Flavobacteriales</taxon>
        <taxon>Flavobacteriaceae</taxon>
        <taxon>Flavobacterium</taxon>
    </lineage>
</organism>
<protein>
    <submittedName>
        <fullName evidence="2">Maleylpyruvate isomerase family mycothiol-dependent enzyme</fullName>
    </submittedName>
</protein>
<evidence type="ECO:0000313" key="2">
    <source>
        <dbReference type="EMBL" id="GAA3769495.1"/>
    </source>
</evidence>
<dbReference type="InterPro" id="IPR024344">
    <property type="entry name" value="MDMPI_metal-binding"/>
</dbReference>
<proteinExistence type="predicted"/>
<evidence type="ECO:0000313" key="3">
    <source>
        <dbReference type="Proteomes" id="UP001500748"/>
    </source>
</evidence>
<reference evidence="3" key="1">
    <citation type="journal article" date="2019" name="Int. J. Syst. Evol. Microbiol.">
        <title>The Global Catalogue of Microorganisms (GCM) 10K type strain sequencing project: providing services to taxonomists for standard genome sequencing and annotation.</title>
        <authorList>
            <consortium name="The Broad Institute Genomics Platform"/>
            <consortium name="The Broad Institute Genome Sequencing Center for Infectious Disease"/>
            <person name="Wu L."/>
            <person name="Ma J."/>
        </authorList>
    </citation>
    <scope>NUCLEOTIDE SEQUENCE [LARGE SCALE GENOMIC DNA]</scope>
    <source>
        <strain evidence="3">JCM 17337</strain>
    </source>
</reference>
<dbReference type="EMBL" id="BAABDU010000004">
    <property type="protein sequence ID" value="GAA3769495.1"/>
    <property type="molecule type" value="Genomic_DNA"/>
</dbReference>
<dbReference type="Gene3D" id="1.20.120.450">
    <property type="entry name" value="dinb family like domain"/>
    <property type="match status" value="1"/>
</dbReference>
<accession>A0ABP7GMK8</accession>
<dbReference type="GO" id="GO:0016853">
    <property type="term" value="F:isomerase activity"/>
    <property type="evidence" value="ECO:0007669"/>
    <property type="project" value="UniProtKB-KW"/>
</dbReference>
<sequence length="280" mass="32237">MESLESKPIETVHLFPILDELLIDLLKSLTEEEWHAQTVCKKWLVKDIASHLLDGNLRGLSISRDHYFGEKPENINSYQDLVDFLNQLNMTWTNAAKRLSPNVIINLLEITGKEYYAHLQTLHPNENAIFPVAWAGEETSLNSFHIAREYTEKFLHQQQIRDAVGKQALLTRELFHPFIHTFLQALPYTYKKINAPADSVFTLVIKTEIGGEWHIIKEKENWKFIDIPETEPDAVLKIDPYDAWLLFSKGMSPEEAKQKVEITGNIPLAEQALYIISVMA</sequence>
<dbReference type="Proteomes" id="UP001500748">
    <property type="component" value="Unassembled WGS sequence"/>
</dbReference>
<dbReference type="Pfam" id="PF11716">
    <property type="entry name" value="MDMPI_N"/>
    <property type="match status" value="1"/>
</dbReference>
<comment type="caution">
    <text evidence="2">The sequence shown here is derived from an EMBL/GenBank/DDBJ whole genome shotgun (WGS) entry which is preliminary data.</text>
</comment>
<name>A0ABP7GMK8_9FLAO</name>
<dbReference type="RefSeq" id="WP_345144559.1">
    <property type="nucleotide sequence ID" value="NZ_BAABDU010000004.1"/>
</dbReference>
<dbReference type="SUPFAM" id="SSF109854">
    <property type="entry name" value="DinB/YfiT-like putative metalloenzymes"/>
    <property type="match status" value="1"/>
</dbReference>
<keyword evidence="3" id="KW-1185">Reference proteome</keyword>
<keyword evidence="2" id="KW-0413">Isomerase</keyword>
<evidence type="ECO:0000259" key="1">
    <source>
        <dbReference type="Pfam" id="PF11716"/>
    </source>
</evidence>
<dbReference type="InterPro" id="IPR034660">
    <property type="entry name" value="DinB/YfiT-like"/>
</dbReference>